<evidence type="ECO:0000256" key="1">
    <source>
        <dbReference type="ARBA" id="ARBA00010641"/>
    </source>
</evidence>
<dbReference type="GO" id="GO:0003677">
    <property type="term" value="F:DNA binding"/>
    <property type="evidence" value="ECO:0007669"/>
    <property type="project" value="InterPro"/>
</dbReference>
<feature type="domain" description="RNA polymerase sigma-70 region 2" evidence="6">
    <location>
        <begin position="21"/>
        <end position="85"/>
    </location>
</feature>
<evidence type="ECO:0000259" key="6">
    <source>
        <dbReference type="Pfam" id="PF04542"/>
    </source>
</evidence>
<evidence type="ECO:0000259" key="7">
    <source>
        <dbReference type="Pfam" id="PF08281"/>
    </source>
</evidence>
<dbReference type="Pfam" id="PF08281">
    <property type="entry name" value="Sigma70_r4_2"/>
    <property type="match status" value="1"/>
</dbReference>
<dbReference type="PANTHER" id="PTHR43133">
    <property type="entry name" value="RNA POLYMERASE ECF-TYPE SIGMA FACTO"/>
    <property type="match status" value="1"/>
</dbReference>
<evidence type="ECO:0000256" key="4">
    <source>
        <dbReference type="ARBA" id="ARBA00023163"/>
    </source>
</evidence>
<dbReference type="GO" id="GO:0016987">
    <property type="term" value="F:sigma factor activity"/>
    <property type="evidence" value="ECO:0007669"/>
    <property type="project" value="UniProtKB-KW"/>
</dbReference>
<dbReference type="InterPro" id="IPR039425">
    <property type="entry name" value="RNA_pol_sigma-70-like"/>
</dbReference>
<feature type="compositionally biased region" description="Basic and acidic residues" evidence="5">
    <location>
        <begin position="176"/>
        <end position="191"/>
    </location>
</feature>
<dbReference type="InterPro" id="IPR013249">
    <property type="entry name" value="RNA_pol_sigma70_r4_t2"/>
</dbReference>
<evidence type="ECO:0000256" key="2">
    <source>
        <dbReference type="ARBA" id="ARBA00023015"/>
    </source>
</evidence>
<feature type="compositionally biased region" description="Basic and acidic residues" evidence="5">
    <location>
        <begin position="198"/>
        <end position="210"/>
    </location>
</feature>
<reference evidence="8 9" key="1">
    <citation type="submission" date="2015-01" db="EMBL/GenBank/DDBJ databases">
        <title>Enhanced salinomycin production by adjusting the supply of polyketide extender units in Streptomyce albus DSM 41398.</title>
        <authorList>
            <person name="Lu C."/>
        </authorList>
    </citation>
    <scope>NUCLEOTIDE SEQUENCE [LARGE SCALE GENOMIC DNA]</scope>
    <source>
        <strain evidence="9">ATCC 21838 / DSM 41398 / FERM P-419 / JCM 4703 / NBRC 107858</strain>
    </source>
</reference>
<dbReference type="KEGG" id="sals:SLNWT_5054"/>
<evidence type="ECO:0000313" key="9">
    <source>
        <dbReference type="Proteomes" id="UP000031523"/>
    </source>
</evidence>
<keyword evidence="3" id="KW-0731">Sigma factor</keyword>
<dbReference type="InterPro" id="IPR013325">
    <property type="entry name" value="RNA_pol_sigma_r2"/>
</dbReference>
<proteinExistence type="inferred from homology"/>
<feature type="region of interest" description="Disordered" evidence="5">
    <location>
        <begin position="176"/>
        <end position="225"/>
    </location>
</feature>
<dbReference type="InterPro" id="IPR036388">
    <property type="entry name" value="WH-like_DNA-bd_sf"/>
</dbReference>
<comment type="similarity">
    <text evidence="1">Belongs to the sigma-70 factor family. ECF subfamily.</text>
</comment>
<dbReference type="Gene3D" id="1.10.10.10">
    <property type="entry name" value="Winged helix-like DNA-binding domain superfamily/Winged helix DNA-binding domain"/>
    <property type="match status" value="1"/>
</dbReference>
<dbReference type="Proteomes" id="UP000031523">
    <property type="component" value="Chromosome"/>
</dbReference>
<dbReference type="InterPro" id="IPR007627">
    <property type="entry name" value="RNA_pol_sigma70_r2"/>
</dbReference>
<dbReference type="GO" id="GO:0006352">
    <property type="term" value="P:DNA-templated transcription initiation"/>
    <property type="evidence" value="ECO:0007669"/>
    <property type="project" value="InterPro"/>
</dbReference>
<dbReference type="SUPFAM" id="SSF88946">
    <property type="entry name" value="Sigma2 domain of RNA polymerase sigma factors"/>
    <property type="match status" value="1"/>
</dbReference>
<sequence length="243" mass="27182">MSEGLRERVRAGERGAFAEVYEAYAKAVYNHAYRLTGDWSVAEEVMGDTFLEAWRSREQLEPDGGTLKPWLFGIATNKARNANRGIGRRLAFLSRRPAPEPVADFAEETAGRIDDARQLTAVQQAFGRLRRPEREVLALCVWSGMDYAQAAAALGVPVGTVRSRLSRARARLRRLTDGELAKSEREKHERVNQGPEQSGREKREGRDGRKVGISTEPVRRRGEVKGEAAFAALPFQEMQEGSR</sequence>
<dbReference type="Pfam" id="PF04542">
    <property type="entry name" value="Sigma70_r2"/>
    <property type="match status" value="1"/>
</dbReference>
<keyword evidence="4" id="KW-0804">Transcription</keyword>
<evidence type="ECO:0000313" key="8">
    <source>
        <dbReference type="EMBL" id="AJE85430.1"/>
    </source>
</evidence>
<dbReference type="SUPFAM" id="SSF88659">
    <property type="entry name" value="Sigma3 and sigma4 domains of RNA polymerase sigma factors"/>
    <property type="match status" value="1"/>
</dbReference>
<organism evidence="8 9">
    <name type="scientific">Streptomyces albus (strain ATCC 21838 / DSM 41398 / FERM P-419 / JCM 4703 / NBRC 107858)</name>
    <dbReference type="NCBI Taxonomy" id="1081613"/>
    <lineage>
        <taxon>Bacteria</taxon>
        <taxon>Bacillati</taxon>
        <taxon>Actinomycetota</taxon>
        <taxon>Actinomycetes</taxon>
        <taxon>Kitasatosporales</taxon>
        <taxon>Streptomycetaceae</taxon>
        <taxon>Streptomyces</taxon>
    </lineage>
</organism>
<dbReference type="EMBL" id="CP010519">
    <property type="protein sequence ID" value="AJE85430.1"/>
    <property type="molecule type" value="Genomic_DNA"/>
</dbReference>
<dbReference type="InterPro" id="IPR014284">
    <property type="entry name" value="RNA_pol_sigma-70_dom"/>
</dbReference>
<dbReference type="PANTHER" id="PTHR43133:SF25">
    <property type="entry name" value="RNA POLYMERASE SIGMA FACTOR RFAY-RELATED"/>
    <property type="match status" value="1"/>
</dbReference>
<evidence type="ECO:0000256" key="3">
    <source>
        <dbReference type="ARBA" id="ARBA00023082"/>
    </source>
</evidence>
<keyword evidence="2" id="KW-0805">Transcription regulation</keyword>
<protein>
    <submittedName>
        <fullName evidence="8">ECF subfamily RNA polymerase sigma-24 subunit</fullName>
    </submittedName>
</protein>
<feature type="domain" description="RNA polymerase sigma factor 70 region 4 type 2" evidence="7">
    <location>
        <begin position="121"/>
        <end position="172"/>
    </location>
</feature>
<name>A0A0B5F1H3_STRA4</name>
<dbReference type="InterPro" id="IPR013324">
    <property type="entry name" value="RNA_pol_sigma_r3/r4-like"/>
</dbReference>
<accession>A0A0B5F1H3</accession>
<keyword evidence="9" id="KW-1185">Reference proteome</keyword>
<evidence type="ECO:0000256" key="5">
    <source>
        <dbReference type="SAM" id="MobiDB-lite"/>
    </source>
</evidence>
<dbReference type="NCBIfam" id="TIGR02937">
    <property type="entry name" value="sigma70-ECF"/>
    <property type="match status" value="1"/>
</dbReference>
<dbReference type="Gene3D" id="1.10.1740.10">
    <property type="match status" value="1"/>
</dbReference>
<dbReference type="AlphaFoldDB" id="A0A0B5F1H3"/>
<gene>
    <name evidence="8" type="ORF">SLNWT_5054</name>
</gene>